<dbReference type="SUPFAM" id="SSF46689">
    <property type="entry name" value="Homeodomain-like"/>
    <property type="match status" value="1"/>
</dbReference>
<dbReference type="PROSITE" id="PS50172">
    <property type="entry name" value="BRCT"/>
    <property type="match status" value="1"/>
</dbReference>
<feature type="compositionally biased region" description="Polar residues" evidence="6">
    <location>
        <begin position="524"/>
        <end position="533"/>
    </location>
</feature>
<dbReference type="EMBL" id="KE546988">
    <property type="protein sequence ID" value="EPY53991.1"/>
    <property type="molecule type" value="Genomic_DNA"/>
</dbReference>
<dbReference type="eggNOG" id="ENOG502SF1K">
    <property type="taxonomic scope" value="Eukaryota"/>
</dbReference>
<evidence type="ECO:0000256" key="5">
    <source>
        <dbReference type="RuleBase" id="RU367107"/>
    </source>
</evidence>
<dbReference type="GO" id="GO:0035974">
    <property type="term" value="C:meiotic spindle pole body"/>
    <property type="evidence" value="ECO:0007669"/>
    <property type="project" value="EnsemblFungi"/>
</dbReference>
<feature type="domain" description="BRCT" evidence="7">
    <location>
        <begin position="31"/>
        <end position="106"/>
    </location>
</feature>
<dbReference type="GO" id="GO:0042162">
    <property type="term" value="F:telomeric DNA binding"/>
    <property type="evidence" value="ECO:0007669"/>
    <property type="project" value="TreeGrafter"/>
</dbReference>
<dbReference type="HOGENOM" id="CLU_397488_0_0_1"/>
<dbReference type="GO" id="GO:0044820">
    <property type="term" value="P:mitotic telomere tethering at nuclear periphery"/>
    <property type="evidence" value="ECO:0007669"/>
    <property type="project" value="EnsemblFungi"/>
</dbReference>
<dbReference type="AlphaFoldDB" id="S9XJW4"/>
<dbReference type="InterPro" id="IPR039595">
    <property type="entry name" value="TE2IP/Rap1"/>
</dbReference>
<dbReference type="PANTHER" id="PTHR16466:SF6">
    <property type="entry name" value="TELOMERIC REPEAT-BINDING FACTOR 2-INTERACTING PROTEIN 1"/>
    <property type="match status" value="1"/>
</dbReference>
<evidence type="ECO:0000259" key="7">
    <source>
        <dbReference type="PROSITE" id="PS50172"/>
    </source>
</evidence>
<dbReference type="GO" id="GO:0010833">
    <property type="term" value="P:telomere maintenance via telomere lengthening"/>
    <property type="evidence" value="ECO:0007669"/>
    <property type="project" value="UniProtKB-UniRule"/>
</dbReference>
<dbReference type="GO" id="GO:0031848">
    <property type="term" value="P:protection from non-homologous end joining at telomere"/>
    <property type="evidence" value="ECO:0007669"/>
    <property type="project" value="EnsemblFungi"/>
</dbReference>
<comment type="subunit">
    <text evidence="5">Homodimer.</text>
</comment>
<dbReference type="Pfam" id="PF21411">
    <property type="entry name" value="Rap1_C_Sp"/>
    <property type="match status" value="1"/>
</dbReference>
<dbReference type="Gene3D" id="1.10.1050.20">
    <property type="match status" value="1"/>
</dbReference>
<dbReference type="InterPro" id="IPR015010">
    <property type="entry name" value="TERF2IP_Myb"/>
</dbReference>
<feature type="region of interest" description="Disordered" evidence="6">
    <location>
        <begin position="480"/>
        <end position="569"/>
    </location>
</feature>
<dbReference type="InterPro" id="IPR036420">
    <property type="entry name" value="BRCT_dom_sf"/>
</dbReference>
<feature type="region of interest" description="Disordered" evidence="6">
    <location>
        <begin position="197"/>
        <end position="217"/>
    </location>
</feature>
<dbReference type="PANTHER" id="PTHR16466">
    <property type="entry name" value="TELOMERE REPEAT-BINDING FACTOR 2-INTERACTING PROTEIN 1"/>
    <property type="match status" value="1"/>
</dbReference>
<dbReference type="Gene3D" id="1.10.10.60">
    <property type="entry name" value="Homeodomain-like"/>
    <property type="match status" value="1"/>
</dbReference>
<dbReference type="InterPro" id="IPR009057">
    <property type="entry name" value="Homeodomain-like_sf"/>
</dbReference>
<keyword evidence="2 5" id="KW-0158">Chromosome</keyword>
<comment type="subcellular location">
    <subcellularLocation>
        <location evidence="5">Nucleus</location>
    </subcellularLocation>
    <subcellularLocation>
        <location evidence="5">Chromosome</location>
        <location evidence="5">Telomere</location>
    </subcellularLocation>
</comment>
<evidence type="ECO:0000256" key="1">
    <source>
        <dbReference type="ARBA" id="ARBA00010467"/>
    </source>
</evidence>
<name>S9XJW4_SCHCR</name>
<evidence type="ECO:0000313" key="9">
    <source>
        <dbReference type="Proteomes" id="UP000015464"/>
    </source>
</evidence>
<accession>S9XJW4</accession>
<feature type="compositionally biased region" description="Polar residues" evidence="6">
    <location>
        <begin position="507"/>
        <end position="516"/>
    </location>
</feature>
<dbReference type="GeneID" id="25037108"/>
<dbReference type="RefSeq" id="XP_013020902.1">
    <property type="nucleotide sequence ID" value="XM_013165448.1"/>
</dbReference>
<keyword evidence="9" id="KW-1185">Reference proteome</keyword>
<dbReference type="CDD" id="cd11655">
    <property type="entry name" value="rap1_myb-like"/>
    <property type="match status" value="1"/>
</dbReference>
<evidence type="ECO:0000256" key="2">
    <source>
        <dbReference type="ARBA" id="ARBA00022454"/>
    </source>
</evidence>
<comment type="function">
    <text evidence="5">Involved in the regulation of telomere length, clustering and has a specific role in telomere position effect (TPE).</text>
</comment>
<dbReference type="Pfam" id="PF08914">
    <property type="entry name" value="Myb_Rap1"/>
    <property type="match status" value="1"/>
</dbReference>
<reference evidence="8 9" key="1">
    <citation type="journal article" date="2011" name="Science">
        <title>Comparative functional genomics of the fission yeasts.</title>
        <authorList>
            <person name="Rhind N."/>
            <person name="Chen Z."/>
            <person name="Yassour M."/>
            <person name="Thompson D.A."/>
            <person name="Haas B.J."/>
            <person name="Habib N."/>
            <person name="Wapinski I."/>
            <person name="Roy S."/>
            <person name="Lin M.F."/>
            <person name="Heiman D.I."/>
            <person name="Young S.K."/>
            <person name="Furuya K."/>
            <person name="Guo Y."/>
            <person name="Pidoux A."/>
            <person name="Chen H.M."/>
            <person name="Robbertse B."/>
            <person name="Goldberg J.M."/>
            <person name="Aoki K."/>
            <person name="Bayne E.H."/>
            <person name="Berlin A.M."/>
            <person name="Desjardins C.A."/>
            <person name="Dobbs E."/>
            <person name="Dukaj L."/>
            <person name="Fan L."/>
            <person name="FitzGerald M.G."/>
            <person name="French C."/>
            <person name="Gujja S."/>
            <person name="Hansen K."/>
            <person name="Keifenheim D."/>
            <person name="Levin J.Z."/>
            <person name="Mosher R.A."/>
            <person name="Mueller C.A."/>
            <person name="Pfiffner J."/>
            <person name="Priest M."/>
            <person name="Russ C."/>
            <person name="Smialowska A."/>
            <person name="Swoboda P."/>
            <person name="Sykes S.M."/>
            <person name="Vaughn M."/>
            <person name="Vengrova S."/>
            <person name="Yoder R."/>
            <person name="Zeng Q."/>
            <person name="Allshire R."/>
            <person name="Baulcombe D."/>
            <person name="Birren B.W."/>
            <person name="Brown W."/>
            <person name="Ekwall K."/>
            <person name="Kellis M."/>
            <person name="Leatherwood J."/>
            <person name="Levin H."/>
            <person name="Margalit H."/>
            <person name="Martienssen R."/>
            <person name="Nieduszynski C.A."/>
            <person name="Spatafora J.W."/>
            <person name="Friedman N."/>
            <person name="Dalgaard J.Z."/>
            <person name="Baumann P."/>
            <person name="Niki H."/>
            <person name="Regev A."/>
            <person name="Nusbaum C."/>
        </authorList>
    </citation>
    <scope>NUCLEOTIDE SEQUENCE [LARGE SCALE GENOMIC DNA]</scope>
    <source>
        <strain evidence="9">OY26 / ATCC MYA-4695 / CBS 11777 / NBRC 106824 / NRRL Y48691</strain>
    </source>
</reference>
<dbReference type="InterPro" id="IPR001357">
    <property type="entry name" value="BRCT_dom"/>
</dbReference>
<evidence type="ECO:0000256" key="3">
    <source>
        <dbReference type="ARBA" id="ARBA00022895"/>
    </source>
</evidence>
<protein>
    <recommendedName>
        <fullName evidence="5">DNA-binding protein RAP1</fullName>
    </recommendedName>
</protein>
<evidence type="ECO:0000256" key="4">
    <source>
        <dbReference type="ARBA" id="ARBA00023242"/>
    </source>
</evidence>
<dbReference type="OMA" id="AESWREH"/>
<keyword evidence="4 5" id="KW-0539">Nucleus</keyword>
<dbReference type="STRING" id="653667.S9XJW4"/>
<dbReference type="Proteomes" id="UP000015464">
    <property type="component" value="Unassembled WGS sequence"/>
</dbReference>
<keyword evidence="3 5" id="KW-0779">Telomere</keyword>
<dbReference type="InterPro" id="IPR048929">
    <property type="entry name" value="Rap1_C_Sp"/>
</dbReference>
<dbReference type="OrthoDB" id="435460at2759"/>
<proteinExistence type="inferred from homology"/>
<comment type="similarity">
    <text evidence="1 5">Belongs to the RAP1 family.</text>
</comment>
<dbReference type="GO" id="GO:0032121">
    <property type="term" value="P:meiotic attachment of telomeric heterochromatin to spindle pole body"/>
    <property type="evidence" value="ECO:0007669"/>
    <property type="project" value="EnsemblFungi"/>
</dbReference>
<sequence length="708" mass="79971">MSALFTKDDGSSMIIAVSKLLEATPGFQLSMETYGAKILFIELREFDLKQHDFYIVPEETKKALIHRELRRVLNLKYAILKRIVKVSWLSNCIEQKTIIPVDPFRVFTSMEPQYVEQPPRRREYFSLEDEKILVDYVHKANVPKSGVNIYKELARKYPQHTAESWREHYKIIRKALPPTEDDHITSSQNRTVTIVPSQSVGRVSSGTSDPQTSITPTKAQHIHHYPFSVPHPEHSTKKRSYFPSNITASPLSSKPLSSSLSYTKTDLKLLEYYLYSYGKEKSLDDICEILNKKYSNFHTFSDWRLLYKYFYPHLNFETPAPALVQRESKTEDLSLENLDVDDQMIEEKFLDNPSFTSDTFSIQEAISPKSSKKSRLASNEISKVQTVNGLTESSDGFSTIPKSSSIPVSFQESPSRILESPSKTLFSLSNSFGKSYRNRSFSPQSSTKSTILDNAFPVGLSNTLKEGNIFVRPNEDLAIPPLGMSSDSESFPKTDSELDDDAEFEKQITTTYSSSPIKVETPKVNKNQDTIGKSSSVGSSRTSDSRSFVSRSSSPPESPSAGNLDAETSDNLLLGRNYLKKLEHKRQIHSKSPTDDHDIMIDANLSNERENSSFSSLRNTSLLVAESPNISPIKNSPIRHDKKPFSEVLRELHDYLVVVNSSSNKQKVDEAIDMILRYTRSSEQQFLDALELAEGNISAAIAKLLLRS</sequence>
<evidence type="ECO:0000256" key="6">
    <source>
        <dbReference type="SAM" id="MobiDB-lite"/>
    </source>
</evidence>
<feature type="compositionally biased region" description="Low complexity" evidence="6">
    <location>
        <begin position="534"/>
        <end position="555"/>
    </location>
</feature>
<organism evidence="8 9">
    <name type="scientific">Schizosaccharomyces cryophilus (strain OY26 / ATCC MYA-4695 / CBS 11777 / NBRC 106824 / NRRL Y48691)</name>
    <name type="common">Fission yeast</name>
    <dbReference type="NCBI Taxonomy" id="653667"/>
    <lineage>
        <taxon>Eukaryota</taxon>
        <taxon>Fungi</taxon>
        <taxon>Dikarya</taxon>
        <taxon>Ascomycota</taxon>
        <taxon>Taphrinomycotina</taxon>
        <taxon>Schizosaccharomycetes</taxon>
        <taxon>Schizosaccharomycetales</taxon>
        <taxon>Schizosaccharomycetaceae</taxon>
        <taxon>Schizosaccharomyces</taxon>
    </lineage>
</organism>
<dbReference type="GO" id="GO:0110092">
    <property type="term" value="C:nucleus leading edge"/>
    <property type="evidence" value="ECO:0007669"/>
    <property type="project" value="EnsemblFungi"/>
</dbReference>
<evidence type="ECO:0000313" key="8">
    <source>
        <dbReference type="EMBL" id="EPY53991.1"/>
    </source>
</evidence>
<dbReference type="GO" id="GO:0070187">
    <property type="term" value="C:shelterin complex"/>
    <property type="evidence" value="ECO:0007669"/>
    <property type="project" value="EnsemblFungi"/>
</dbReference>
<gene>
    <name evidence="8" type="ORF">SPOG_02786</name>
</gene>
<dbReference type="SUPFAM" id="SSF52113">
    <property type="entry name" value="BRCT domain"/>
    <property type="match status" value="1"/>
</dbReference>